<feature type="non-terminal residue" evidence="1">
    <location>
        <position position="421"/>
    </location>
</feature>
<evidence type="ECO:0000313" key="2">
    <source>
        <dbReference type="Proteomes" id="UP000789375"/>
    </source>
</evidence>
<gene>
    <name evidence="1" type="ORF">FMOSSE_LOCUS14572</name>
</gene>
<protein>
    <submittedName>
        <fullName evidence="1">4479_t:CDS:1</fullName>
    </submittedName>
</protein>
<feature type="non-terminal residue" evidence="1">
    <location>
        <position position="1"/>
    </location>
</feature>
<dbReference type="AlphaFoldDB" id="A0A9N9I0A6"/>
<accession>A0A9N9I0A6</accession>
<sequence length="421" mass="47265">YFNRKHTEWSIAGFLNECNEEPFRFKVDIYLKSLVNIINSDQGKKREKAQALFDKSFSRATRPVLGHRQPFSLAVVKSLLVDLALVPFEHRQPFSLADEVGEGAFAQAGPPPSTNINGTVSGPINGAYVTGGTVGAVSGTGNISGGTFGVELFASKKRDQEDYHEELQRKQARIDSENLQPIYNIQIPPPRVVTPPHPPRTPEHQIFSSSSMVSPITRNENDSITFDESGEDNSYMFREINISALFSSYRVNVCQTARESGFSIETDYREILSLSHILLLQADNFSDLQIQEFSRDTLEQLQKNMRNSYAVKTKVPPNVKALSREYIEALLLYLLLMYQLLKIALDEDLGLEDAEKAIEGSFAKSFQDTTDQKNVRNIPINPLNDHLREGTLTVNIISPILRSFFHNATIHPSIWPNTASM</sequence>
<evidence type="ECO:0000313" key="1">
    <source>
        <dbReference type="EMBL" id="CAG8714906.1"/>
    </source>
</evidence>
<reference evidence="1" key="1">
    <citation type="submission" date="2021-06" db="EMBL/GenBank/DDBJ databases">
        <authorList>
            <person name="Kallberg Y."/>
            <person name="Tangrot J."/>
            <person name="Rosling A."/>
        </authorList>
    </citation>
    <scope>NUCLEOTIDE SEQUENCE</scope>
    <source>
        <strain evidence="1">87-6 pot B 2015</strain>
    </source>
</reference>
<keyword evidence="2" id="KW-1185">Reference proteome</keyword>
<dbReference type="EMBL" id="CAJVPP010011608">
    <property type="protein sequence ID" value="CAG8714906.1"/>
    <property type="molecule type" value="Genomic_DNA"/>
</dbReference>
<name>A0A9N9I0A6_FUNMO</name>
<proteinExistence type="predicted"/>
<dbReference type="Proteomes" id="UP000789375">
    <property type="component" value="Unassembled WGS sequence"/>
</dbReference>
<organism evidence="1 2">
    <name type="scientific">Funneliformis mosseae</name>
    <name type="common">Endomycorrhizal fungus</name>
    <name type="synonym">Glomus mosseae</name>
    <dbReference type="NCBI Taxonomy" id="27381"/>
    <lineage>
        <taxon>Eukaryota</taxon>
        <taxon>Fungi</taxon>
        <taxon>Fungi incertae sedis</taxon>
        <taxon>Mucoromycota</taxon>
        <taxon>Glomeromycotina</taxon>
        <taxon>Glomeromycetes</taxon>
        <taxon>Glomerales</taxon>
        <taxon>Glomeraceae</taxon>
        <taxon>Funneliformis</taxon>
    </lineage>
</organism>
<comment type="caution">
    <text evidence="1">The sequence shown here is derived from an EMBL/GenBank/DDBJ whole genome shotgun (WGS) entry which is preliminary data.</text>
</comment>